<keyword evidence="3" id="KW-1185">Reference proteome</keyword>
<sequence length="250" mass="28226">MGFVDSSQPIAVCKLHKALYGLRQAPRAWFDQLKSTLLSWGFSNSKADNSLFIFHHDKVVLYVLVYVDDIIVIGSNVSYIQSFIDRLNSRFALKDIGDLSLFLGMEAHRTAKGLYLTQTAYINQLLQKGGMSHAKSIKTPFSVGKQLYKDGSASFGDKTLYRSLLGGLQYLVHTRPDIAYIVNKLSQFQQSPTVVHWQALKRVLRYLKGTATMGLWFRQSTDLYLTGYSDADWAASIDDRFSSYSSYCVV</sequence>
<dbReference type="PANTHER" id="PTHR11439:SF463">
    <property type="entry name" value="REVERSE TRANSCRIPTASE TY1_COPIA-TYPE DOMAIN-CONTAINING PROTEIN"/>
    <property type="match status" value="1"/>
</dbReference>
<feature type="domain" description="Reverse transcriptase Ty1/copia-type" evidence="1">
    <location>
        <begin position="2"/>
        <end position="141"/>
    </location>
</feature>
<evidence type="ECO:0000313" key="3">
    <source>
        <dbReference type="Proteomes" id="UP001420932"/>
    </source>
</evidence>
<proteinExistence type="predicted"/>
<protein>
    <recommendedName>
        <fullName evidence="1">Reverse transcriptase Ty1/copia-type domain-containing protein</fullName>
    </recommendedName>
</protein>
<dbReference type="EMBL" id="JBBNAF010000006">
    <property type="protein sequence ID" value="KAK9135025.1"/>
    <property type="molecule type" value="Genomic_DNA"/>
</dbReference>
<dbReference type="InterPro" id="IPR043502">
    <property type="entry name" value="DNA/RNA_pol_sf"/>
</dbReference>
<reference evidence="2 3" key="1">
    <citation type="submission" date="2024-01" db="EMBL/GenBank/DDBJ databases">
        <title>Genome assemblies of Stephania.</title>
        <authorList>
            <person name="Yang L."/>
        </authorList>
    </citation>
    <scope>NUCLEOTIDE SEQUENCE [LARGE SCALE GENOMIC DNA]</scope>
    <source>
        <strain evidence="2">YNDBR</strain>
        <tissue evidence="2">Leaf</tissue>
    </source>
</reference>
<dbReference type="AlphaFoldDB" id="A0AAP0PBR5"/>
<dbReference type="InterPro" id="IPR013103">
    <property type="entry name" value="RVT_2"/>
</dbReference>
<accession>A0AAP0PBR5</accession>
<name>A0AAP0PBR5_9MAGN</name>
<organism evidence="2 3">
    <name type="scientific">Stephania yunnanensis</name>
    <dbReference type="NCBI Taxonomy" id="152371"/>
    <lineage>
        <taxon>Eukaryota</taxon>
        <taxon>Viridiplantae</taxon>
        <taxon>Streptophyta</taxon>
        <taxon>Embryophyta</taxon>
        <taxon>Tracheophyta</taxon>
        <taxon>Spermatophyta</taxon>
        <taxon>Magnoliopsida</taxon>
        <taxon>Ranunculales</taxon>
        <taxon>Menispermaceae</taxon>
        <taxon>Menispermoideae</taxon>
        <taxon>Cissampelideae</taxon>
        <taxon>Stephania</taxon>
    </lineage>
</organism>
<evidence type="ECO:0000259" key="1">
    <source>
        <dbReference type="Pfam" id="PF07727"/>
    </source>
</evidence>
<dbReference type="PANTHER" id="PTHR11439">
    <property type="entry name" value="GAG-POL-RELATED RETROTRANSPOSON"/>
    <property type="match status" value="1"/>
</dbReference>
<dbReference type="Pfam" id="PF07727">
    <property type="entry name" value="RVT_2"/>
    <property type="match status" value="1"/>
</dbReference>
<evidence type="ECO:0000313" key="2">
    <source>
        <dbReference type="EMBL" id="KAK9135025.1"/>
    </source>
</evidence>
<comment type="caution">
    <text evidence="2">The sequence shown here is derived from an EMBL/GenBank/DDBJ whole genome shotgun (WGS) entry which is preliminary data.</text>
</comment>
<gene>
    <name evidence="2" type="ORF">Syun_014355</name>
</gene>
<dbReference type="Proteomes" id="UP001420932">
    <property type="component" value="Unassembled WGS sequence"/>
</dbReference>
<dbReference type="SUPFAM" id="SSF56672">
    <property type="entry name" value="DNA/RNA polymerases"/>
    <property type="match status" value="1"/>
</dbReference>